<keyword evidence="3" id="KW-1185">Reference proteome</keyword>
<comment type="caution">
    <text evidence="2">The sequence shown here is derived from an EMBL/GenBank/DDBJ whole genome shotgun (WGS) entry which is preliminary data.</text>
</comment>
<dbReference type="EMBL" id="WOWK01000006">
    <property type="protein sequence ID" value="KAF0330692.1"/>
    <property type="molecule type" value="Genomic_DNA"/>
</dbReference>
<organism evidence="2 3">
    <name type="scientific">Colletotrichum asianum</name>
    <dbReference type="NCBI Taxonomy" id="702518"/>
    <lineage>
        <taxon>Eukaryota</taxon>
        <taxon>Fungi</taxon>
        <taxon>Dikarya</taxon>
        <taxon>Ascomycota</taxon>
        <taxon>Pezizomycotina</taxon>
        <taxon>Sordariomycetes</taxon>
        <taxon>Hypocreomycetidae</taxon>
        <taxon>Glomerellales</taxon>
        <taxon>Glomerellaceae</taxon>
        <taxon>Colletotrichum</taxon>
        <taxon>Colletotrichum gloeosporioides species complex</taxon>
    </lineage>
</organism>
<name>A0A8H3WTQ5_9PEZI</name>
<proteinExistence type="predicted"/>
<accession>A0A8H3WTQ5</accession>
<protein>
    <submittedName>
        <fullName evidence="2">Uncharacterized protein</fullName>
    </submittedName>
</protein>
<feature type="region of interest" description="Disordered" evidence="1">
    <location>
        <begin position="476"/>
        <end position="505"/>
    </location>
</feature>
<dbReference type="Proteomes" id="UP000434172">
    <property type="component" value="Unassembled WGS sequence"/>
</dbReference>
<reference evidence="2 3" key="1">
    <citation type="submission" date="2019-12" db="EMBL/GenBank/DDBJ databases">
        <title>A genome sequence resource for the geographically widespread anthracnose pathogen Colletotrichum asianum.</title>
        <authorList>
            <person name="Meng Y."/>
        </authorList>
    </citation>
    <scope>NUCLEOTIDE SEQUENCE [LARGE SCALE GENOMIC DNA]</scope>
    <source>
        <strain evidence="2 3">ICMP 18580</strain>
    </source>
</reference>
<feature type="compositionally biased region" description="Basic and acidic residues" evidence="1">
    <location>
        <begin position="314"/>
        <end position="326"/>
    </location>
</feature>
<feature type="compositionally biased region" description="Low complexity" evidence="1">
    <location>
        <begin position="246"/>
        <end position="307"/>
    </location>
</feature>
<evidence type="ECO:0000313" key="2">
    <source>
        <dbReference type="EMBL" id="KAF0330692.1"/>
    </source>
</evidence>
<evidence type="ECO:0000256" key="1">
    <source>
        <dbReference type="SAM" id="MobiDB-lite"/>
    </source>
</evidence>
<dbReference type="AlphaFoldDB" id="A0A8H3WTQ5"/>
<evidence type="ECO:0000313" key="3">
    <source>
        <dbReference type="Proteomes" id="UP000434172"/>
    </source>
</evidence>
<gene>
    <name evidence="2" type="ORF">GQ607_002096</name>
</gene>
<feature type="region of interest" description="Disordered" evidence="1">
    <location>
        <begin position="246"/>
        <end position="328"/>
    </location>
</feature>
<dbReference type="OrthoDB" id="4708870at2759"/>
<feature type="compositionally biased region" description="Basic and acidic residues" evidence="1">
    <location>
        <begin position="483"/>
        <end position="494"/>
    </location>
</feature>
<sequence length="520" mass="57892">MGGSVFTAGDKPLNTPRMPPEVYERVKAECHAALRKIYLCVASPIEGPAKKDYGDIDILVALERSVVLGESHSDYPPFGKDGKKDACKAIQEAIGAPFLKVEKQTDHYAVRWPDTGPLAEGEDTSTSTPERYCQIDIAICDNLEQVHWKLFKHAHGDLWSILGTIIRPYGLTVDEESLWVRIVEMEKFDKKRARVLLTEDPYEILSFLGLAADSYIWDSTFESLEDMYDYAATCRFFCSLPLSGRSSPAAPATPTRTASPSTTTSTKSPASSSSLPPCTPASSVPSSRSQTSVLPATPSTRTPTATADLQTPEPSKKKLNHSDRKRMTSRQAYSDFINKFIPQCRKEGRFTQLPGTIMSVRAEAFERFPGVKEVFETRHTEFLNDQDILTIMAKLKSSWIPAIDTTDPRQCQYRGCQSKALKRIIFEGNDSYGGIVPEEPLKDRSGRWNVDRVEQFVKRHMDAIGKIAYEQNQQAYAKRKRREASEEQHKKDPNGCKTPKLTESGKCEACGGGALEGVEA</sequence>